<dbReference type="Gene3D" id="1.25.40.20">
    <property type="entry name" value="Ankyrin repeat-containing domain"/>
    <property type="match status" value="1"/>
</dbReference>
<dbReference type="SUPFAM" id="SSF48403">
    <property type="entry name" value="Ankyrin repeat"/>
    <property type="match status" value="1"/>
</dbReference>
<gene>
    <name evidence="4" type="ORF">HJG52_05200</name>
</gene>
<dbReference type="PROSITE" id="PS50088">
    <property type="entry name" value="ANK_REPEAT"/>
    <property type="match status" value="1"/>
</dbReference>
<keyword evidence="2 3" id="KW-0040">ANK repeat</keyword>
<protein>
    <recommendedName>
        <fullName evidence="6">Ankyrin repeat domain-containing protein</fullName>
    </recommendedName>
</protein>
<evidence type="ECO:0000256" key="2">
    <source>
        <dbReference type="ARBA" id="ARBA00023043"/>
    </source>
</evidence>
<organism evidence="4 5">
    <name type="scientific">Knoellia koreensis</name>
    <dbReference type="NCBI Taxonomy" id="2730921"/>
    <lineage>
        <taxon>Bacteria</taxon>
        <taxon>Bacillati</taxon>
        <taxon>Actinomycetota</taxon>
        <taxon>Actinomycetes</taxon>
        <taxon>Micrococcales</taxon>
        <taxon>Intrasporangiaceae</taxon>
        <taxon>Knoellia</taxon>
    </lineage>
</organism>
<dbReference type="PROSITE" id="PS50297">
    <property type="entry name" value="ANK_REP_REGION"/>
    <property type="match status" value="1"/>
</dbReference>
<dbReference type="Pfam" id="PF13857">
    <property type="entry name" value="Ank_5"/>
    <property type="match status" value="1"/>
</dbReference>
<evidence type="ECO:0000313" key="5">
    <source>
        <dbReference type="Proteomes" id="UP000588586"/>
    </source>
</evidence>
<evidence type="ECO:0000313" key="4">
    <source>
        <dbReference type="EMBL" id="NNM45401.1"/>
    </source>
</evidence>
<name>A0A849HGL2_9MICO</name>
<reference evidence="4 5" key="1">
    <citation type="submission" date="2020-04" db="EMBL/GenBank/DDBJ databases">
        <title>Knoellia sp. isolate from air conditioner.</title>
        <authorList>
            <person name="Chea S."/>
            <person name="Kim D.-U."/>
        </authorList>
    </citation>
    <scope>NUCLEOTIDE SEQUENCE [LARGE SCALE GENOMIC DNA]</scope>
    <source>
        <strain evidence="4 5">DB2414S</strain>
    </source>
</reference>
<dbReference type="InterPro" id="IPR036770">
    <property type="entry name" value="Ankyrin_rpt-contain_sf"/>
</dbReference>
<dbReference type="PANTHER" id="PTHR24171">
    <property type="entry name" value="ANKYRIN REPEAT DOMAIN-CONTAINING PROTEIN 39-RELATED"/>
    <property type="match status" value="1"/>
</dbReference>
<dbReference type="SMART" id="SM00248">
    <property type="entry name" value="ANK"/>
    <property type="match status" value="1"/>
</dbReference>
<proteinExistence type="predicted"/>
<comment type="caution">
    <text evidence="4">The sequence shown here is derived from an EMBL/GenBank/DDBJ whole genome shotgun (WGS) entry which is preliminary data.</text>
</comment>
<feature type="repeat" description="ANK" evidence="3">
    <location>
        <begin position="31"/>
        <end position="63"/>
    </location>
</feature>
<evidence type="ECO:0000256" key="1">
    <source>
        <dbReference type="ARBA" id="ARBA00022737"/>
    </source>
</evidence>
<keyword evidence="1" id="KW-0677">Repeat</keyword>
<sequence length="87" mass="9377">MDLAALVISRDMAGLREALARGEDVDSVDRRGFTALHVAAQQHELEAMRELLRAGANIDARNAYGNTFMGGRLRVEGAGRRDPVVAG</sequence>
<keyword evidence="5" id="KW-1185">Reference proteome</keyword>
<dbReference type="Proteomes" id="UP000588586">
    <property type="component" value="Unassembled WGS sequence"/>
</dbReference>
<accession>A0A849HGL2</accession>
<evidence type="ECO:0008006" key="6">
    <source>
        <dbReference type="Google" id="ProtNLM"/>
    </source>
</evidence>
<dbReference type="AlphaFoldDB" id="A0A849HGL2"/>
<dbReference type="EMBL" id="JABEPQ010000001">
    <property type="protein sequence ID" value="NNM45401.1"/>
    <property type="molecule type" value="Genomic_DNA"/>
</dbReference>
<dbReference type="InterPro" id="IPR002110">
    <property type="entry name" value="Ankyrin_rpt"/>
</dbReference>
<evidence type="ECO:0000256" key="3">
    <source>
        <dbReference type="PROSITE-ProRule" id="PRU00023"/>
    </source>
</evidence>